<feature type="binding site" evidence="8">
    <location>
        <begin position="59"/>
        <end position="61"/>
    </location>
    <ligand>
        <name>L-glutamine</name>
        <dbReference type="ChEBI" id="CHEBI:58359"/>
    </ligand>
</feature>
<evidence type="ECO:0000256" key="4">
    <source>
        <dbReference type="ARBA" id="ARBA00022962"/>
    </source>
</evidence>
<evidence type="ECO:0000256" key="1">
    <source>
        <dbReference type="ARBA" id="ARBA00008345"/>
    </source>
</evidence>
<organism evidence="9 10">
    <name type="scientific">Sungouiella intermedia</name>
    <dbReference type="NCBI Taxonomy" id="45354"/>
    <lineage>
        <taxon>Eukaryota</taxon>
        <taxon>Fungi</taxon>
        <taxon>Dikarya</taxon>
        <taxon>Ascomycota</taxon>
        <taxon>Saccharomycotina</taxon>
        <taxon>Pichiomycetes</taxon>
        <taxon>Metschnikowiaceae</taxon>
        <taxon>Sungouiella</taxon>
    </lineage>
</organism>
<comment type="similarity">
    <text evidence="1">Belongs to the glutaminase PdxT/SNO family.</text>
</comment>
<dbReference type="GO" id="GO:1903600">
    <property type="term" value="C:glutaminase complex"/>
    <property type="evidence" value="ECO:0007669"/>
    <property type="project" value="TreeGrafter"/>
</dbReference>
<dbReference type="GO" id="GO:0008614">
    <property type="term" value="P:pyridoxine metabolic process"/>
    <property type="evidence" value="ECO:0007669"/>
    <property type="project" value="TreeGrafter"/>
</dbReference>
<evidence type="ECO:0000256" key="2">
    <source>
        <dbReference type="ARBA" id="ARBA00012918"/>
    </source>
</evidence>
<dbReference type="GO" id="GO:0005829">
    <property type="term" value="C:cytosol"/>
    <property type="evidence" value="ECO:0007669"/>
    <property type="project" value="TreeGrafter"/>
</dbReference>
<dbReference type="PANTHER" id="PTHR31559">
    <property type="entry name" value="PYRIDOXAL 5'-PHOSPHATE SYNTHASE SUBUNIT SNO"/>
    <property type="match status" value="1"/>
</dbReference>
<proteinExistence type="inferred from homology"/>
<dbReference type="Gene3D" id="3.40.50.880">
    <property type="match status" value="1"/>
</dbReference>
<dbReference type="EMBL" id="LT635764">
    <property type="protein sequence ID" value="SGZ48321.1"/>
    <property type="molecule type" value="Genomic_DNA"/>
</dbReference>
<evidence type="ECO:0000313" key="9">
    <source>
        <dbReference type="EMBL" id="SGZ48321.1"/>
    </source>
</evidence>
<keyword evidence="3" id="KW-0378">Hydrolase</keyword>
<comment type="catalytic activity">
    <reaction evidence="6">
        <text>L-glutamine + H2O = L-glutamate + NH4(+)</text>
        <dbReference type="Rhea" id="RHEA:15889"/>
        <dbReference type="ChEBI" id="CHEBI:15377"/>
        <dbReference type="ChEBI" id="CHEBI:28938"/>
        <dbReference type="ChEBI" id="CHEBI:29985"/>
        <dbReference type="ChEBI" id="CHEBI:58359"/>
        <dbReference type="EC" id="3.5.1.2"/>
    </reaction>
</comment>
<keyword evidence="4" id="KW-0315">Glutamine amidotransferase</keyword>
<feature type="binding site" evidence="8">
    <location>
        <begin position="151"/>
        <end position="152"/>
    </location>
    <ligand>
        <name>L-glutamine</name>
        <dbReference type="ChEBI" id="CHEBI:58359"/>
    </ligand>
</feature>
<feature type="active site" description="Charge relay system" evidence="7">
    <location>
        <position position="217"/>
    </location>
</feature>
<dbReference type="PANTHER" id="PTHR31559:SF0">
    <property type="entry name" value="PYRIDOXAL 5'-PHOSPHATE SYNTHASE SUBUNIT SNO1-RELATED"/>
    <property type="match status" value="1"/>
</dbReference>
<dbReference type="InterPro" id="IPR029062">
    <property type="entry name" value="Class_I_gatase-like"/>
</dbReference>
<dbReference type="Pfam" id="PF01174">
    <property type="entry name" value="SNO"/>
    <property type="match status" value="2"/>
</dbReference>
<dbReference type="GO" id="GO:0004359">
    <property type="term" value="F:glutaminase activity"/>
    <property type="evidence" value="ECO:0007669"/>
    <property type="project" value="UniProtKB-EC"/>
</dbReference>
<keyword evidence="5" id="KW-0456">Lyase</keyword>
<evidence type="ECO:0000313" key="10">
    <source>
        <dbReference type="Proteomes" id="UP000182259"/>
    </source>
</evidence>
<reference evidence="10" key="1">
    <citation type="submission" date="2016-10" db="EMBL/GenBank/DDBJ databases">
        <authorList>
            <person name="Geijer C."/>
            <person name="Jareborg N."/>
            <person name="Dainat J."/>
        </authorList>
    </citation>
    <scope>NUCLEOTIDE SEQUENCE [LARGE SCALE GENOMIC DNA]</scope>
    <source>
        <strain evidence="10">PYCC 4715</strain>
    </source>
</reference>
<gene>
    <name evidence="9" type="ORF">SAMEA4029009_CIC11G00000005024</name>
</gene>
<evidence type="ECO:0000256" key="5">
    <source>
        <dbReference type="ARBA" id="ARBA00023239"/>
    </source>
</evidence>
<dbReference type="AlphaFoldDB" id="A0A1L0BBR1"/>
<evidence type="ECO:0000256" key="8">
    <source>
        <dbReference type="PIRSR" id="PIRSR005639-2"/>
    </source>
</evidence>
<name>A0A1L0BBR1_9ASCO</name>
<dbReference type="EC" id="3.5.1.2" evidence="2"/>
<dbReference type="GO" id="GO:0016829">
    <property type="term" value="F:lyase activity"/>
    <property type="evidence" value="ECO:0007669"/>
    <property type="project" value="UniProtKB-KW"/>
</dbReference>
<dbReference type="Proteomes" id="UP000182259">
    <property type="component" value="Chromosome I"/>
</dbReference>
<feature type="active site" description="Charge relay system" evidence="7">
    <location>
        <position position="219"/>
    </location>
</feature>
<feature type="binding site" evidence="8">
    <location>
        <position position="120"/>
    </location>
    <ligand>
        <name>L-glutamine</name>
        <dbReference type="ChEBI" id="CHEBI:58359"/>
    </ligand>
</feature>
<dbReference type="InterPro" id="IPR021196">
    <property type="entry name" value="PdxT/SNO_CS"/>
</dbReference>
<dbReference type="PROSITE" id="PS51130">
    <property type="entry name" value="PDXT_SNO_2"/>
    <property type="match status" value="1"/>
</dbReference>
<evidence type="ECO:0000256" key="7">
    <source>
        <dbReference type="PIRSR" id="PIRSR005639-1"/>
    </source>
</evidence>
<dbReference type="PIRSF" id="PIRSF005639">
    <property type="entry name" value="Glut_amidoT_SNO"/>
    <property type="match status" value="1"/>
</dbReference>
<dbReference type="GO" id="GO:0042823">
    <property type="term" value="P:pyridoxal phosphate biosynthetic process"/>
    <property type="evidence" value="ECO:0007669"/>
    <property type="project" value="InterPro"/>
</dbReference>
<dbReference type="NCBIfam" id="TIGR03800">
    <property type="entry name" value="PLP_synth_Pdx2"/>
    <property type="match status" value="1"/>
</dbReference>
<evidence type="ECO:0000256" key="3">
    <source>
        <dbReference type="ARBA" id="ARBA00022801"/>
    </source>
</evidence>
<protein>
    <recommendedName>
        <fullName evidence="2">glutaminase</fullName>
        <ecNumber evidence="2">3.5.1.2</ecNumber>
    </recommendedName>
</protein>
<sequence length="239" mass="25722">MTRNFTVGVLALQGAFAEHLQHLALAAETPNLSKYTFTFLPVRTPDQLATCHALIIPGGESTSMSLIAERTGMLQPLVDFAASSKPVWGTCAGLIFLACEISNARPHQKALGGMSVLVARNAFGRQLDLFELGQDFSLFAPGLREFPTVFIRAPVVTGVVSGAKPVPVGPRGITQGEFGTVVRTECSNMAPVEILHTLDNGLVVAVRQGSKLGTSFHPELANDFRFHGWFLEEFVVESV</sequence>
<evidence type="ECO:0000256" key="6">
    <source>
        <dbReference type="ARBA" id="ARBA00049534"/>
    </source>
</evidence>
<dbReference type="PROSITE" id="PS01236">
    <property type="entry name" value="PDXT_SNO_1"/>
    <property type="match status" value="1"/>
</dbReference>
<feature type="active site" description="Nucleophile" evidence="7">
    <location>
        <position position="91"/>
    </location>
</feature>
<dbReference type="InterPro" id="IPR002161">
    <property type="entry name" value="PdxT/SNO"/>
</dbReference>
<dbReference type="SUPFAM" id="SSF52317">
    <property type="entry name" value="Class I glutamine amidotransferase-like"/>
    <property type="match status" value="1"/>
</dbReference>
<dbReference type="CDD" id="cd01749">
    <property type="entry name" value="GATase1_PB"/>
    <property type="match status" value="1"/>
</dbReference>
<accession>A0A1L0BBR1</accession>